<organism evidence="1 2">
    <name type="scientific">Artomyces pyxidatus</name>
    <dbReference type="NCBI Taxonomy" id="48021"/>
    <lineage>
        <taxon>Eukaryota</taxon>
        <taxon>Fungi</taxon>
        <taxon>Dikarya</taxon>
        <taxon>Basidiomycota</taxon>
        <taxon>Agaricomycotina</taxon>
        <taxon>Agaricomycetes</taxon>
        <taxon>Russulales</taxon>
        <taxon>Auriscalpiaceae</taxon>
        <taxon>Artomyces</taxon>
    </lineage>
</organism>
<sequence length="247" mass="28277">MLAFVEVEEYDTLLVGVNAPQLYTGNVIPRYRSKAQEDAEMTDDISDGVRSEIAQSLSHSEGSTDDDMEVDPKPKPKKRVNVDPTEYRYVDFTIIQRSGKKASIVAIVEVKPHPWETEEGALPTILEPQSEKDLIYAHRRGMMPQVVLQAQFVFHEQPDATEVWALCVVGSYCTFCRFERDRTPPLREGRAHRDGYRPIKSQGQPKPRDVPAWTSDTLPILADDRRDYSEGFKDRWQGFMEWVGQTD</sequence>
<reference evidence="1" key="2">
    <citation type="journal article" date="2022" name="New Phytol.">
        <title>Evolutionary transition to the ectomycorrhizal habit in the genomes of a hyperdiverse lineage of mushroom-forming fungi.</title>
        <authorList>
            <person name="Looney B."/>
            <person name="Miyauchi S."/>
            <person name="Morin E."/>
            <person name="Drula E."/>
            <person name="Courty P.E."/>
            <person name="Kohler A."/>
            <person name="Kuo A."/>
            <person name="LaButti K."/>
            <person name="Pangilinan J."/>
            <person name="Lipzen A."/>
            <person name="Riley R."/>
            <person name="Andreopoulos W."/>
            <person name="He G."/>
            <person name="Johnson J."/>
            <person name="Nolan M."/>
            <person name="Tritt A."/>
            <person name="Barry K.W."/>
            <person name="Grigoriev I.V."/>
            <person name="Nagy L.G."/>
            <person name="Hibbett D."/>
            <person name="Henrissat B."/>
            <person name="Matheny P.B."/>
            <person name="Labbe J."/>
            <person name="Martin F.M."/>
        </authorList>
    </citation>
    <scope>NUCLEOTIDE SEQUENCE</scope>
    <source>
        <strain evidence="1">HHB10654</strain>
    </source>
</reference>
<accession>A0ACB8SG46</accession>
<evidence type="ECO:0000313" key="2">
    <source>
        <dbReference type="Proteomes" id="UP000814140"/>
    </source>
</evidence>
<reference evidence="1" key="1">
    <citation type="submission" date="2021-03" db="EMBL/GenBank/DDBJ databases">
        <authorList>
            <consortium name="DOE Joint Genome Institute"/>
            <person name="Ahrendt S."/>
            <person name="Looney B.P."/>
            <person name="Miyauchi S."/>
            <person name="Morin E."/>
            <person name="Drula E."/>
            <person name="Courty P.E."/>
            <person name="Chicoki N."/>
            <person name="Fauchery L."/>
            <person name="Kohler A."/>
            <person name="Kuo A."/>
            <person name="Labutti K."/>
            <person name="Pangilinan J."/>
            <person name="Lipzen A."/>
            <person name="Riley R."/>
            <person name="Andreopoulos W."/>
            <person name="He G."/>
            <person name="Johnson J."/>
            <person name="Barry K.W."/>
            <person name="Grigoriev I.V."/>
            <person name="Nagy L."/>
            <person name="Hibbett D."/>
            <person name="Henrissat B."/>
            <person name="Matheny P.B."/>
            <person name="Labbe J."/>
            <person name="Martin F."/>
        </authorList>
    </citation>
    <scope>NUCLEOTIDE SEQUENCE</scope>
    <source>
        <strain evidence="1">HHB10654</strain>
    </source>
</reference>
<comment type="caution">
    <text evidence="1">The sequence shown here is derived from an EMBL/GenBank/DDBJ whole genome shotgun (WGS) entry which is preliminary data.</text>
</comment>
<name>A0ACB8SG46_9AGAM</name>
<proteinExistence type="predicted"/>
<evidence type="ECO:0000313" key="1">
    <source>
        <dbReference type="EMBL" id="KAI0055182.1"/>
    </source>
</evidence>
<dbReference type="Proteomes" id="UP000814140">
    <property type="component" value="Unassembled WGS sequence"/>
</dbReference>
<gene>
    <name evidence="1" type="ORF">BV25DRAFT_1833359</name>
</gene>
<keyword evidence="2" id="KW-1185">Reference proteome</keyword>
<protein>
    <submittedName>
        <fullName evidence="1">Uncharacterized protein</fullName>
    </submittedName>
</protein>
<dbReference type="EMBL" id="MU277306">
    <property type="protein sequence ID" value="KAI0055182.1"/>
    <property type="molecule type" value="Genomic_DNA"/>
</dbReference>